<name>A0A0R2UF78_9GAMM</name>
<evidence type="ECO:0000259" key="9">
    <source>
        <dbReference type="Pfam" id="PF01225"/>
    </source>
</evidence>
<dbReference type="EMBL" id="LICS01000013">
    <property type="protein sequence ID" value="KRO95888.1"/>
    <property type="molecule type" value="Genomic_DNA"/>
</dbReference>
<dbReference type="PANTHER" id="PTHR43445:SF5">
    <property type="entry name" value="UDP-N-ACETYLMURAMATE--L-ALANYL-GAMMA-D-GLUTAMYL-MESO-2,6-DIAMINOHEPTANDIOATE LIGASE"/>
    <property type="match status" value="1"/>
</dbReference>
<dbReference type="GO" id="GO:0009252">
    <property type="term" value="P:peptidoglycan biosynthetic process"/>
    <property type="evidence" value="ECO:0007669"/>
    <property type="project" value="UniProtKB-KW"/>
</dbReference>
<keyword evidence="3" id="KW-0547">Nucleotide-binding</keyword>
<dbReference type="InterPro" id="IPR004101">
    <property type="entry name" value="Mur_ligase_C"/>
</dbReference>
<dbReference type="Gene3D" id="3.40.50.720">
    <property type="entry name" value="NAD(P)-binding Rossmann-like Domain"/>
    <property type="match status" value="1"/>
</dbReference>
<accession>A0A0R2UF78</accession>
<dbReference type="Proteomes" id="UP000051027">
    <property type="component" value="Unassembled WGS sequence"/>
</dbReference>
<dbReference type="InterPro" id="IPR036615">
    <property type="entry name" value="Mur_ligase_C_dom_sf"/>
</dbReference>
<dbReference type="Gene3D" id="3.40.1190.10">
    <property type="entry name" value="Mur-like, catalytic domain"/>
    <property type="match status" value="1"/>
</dbReference>
<dbReference type="SUPFAM" id="SSF53623">
    <property type="entry name" value="MurD-like peptide ligases, catalytic domain"/>
    <property type="match status" value="1"/>
</dbReference>
<evidence type="ECO:0000313" key="12">
    <source>
        <dbReference type="EMBL" id="KRO95888.1"/>
    </source>
</evidence>
<evidence type="ECO:0000256" key="4">
    <source>
        <dbReference type="ARBA" id="ARBA00022840"/>
    </source>
</evidence>
<dbReference type="GO" id="GO:0008360">
    <property type="term" value="P:regulation of cell shape"/>
    <property type="evidence" value="ECO:0007669"/>
    <property type="project" value="UniProtKB-KW"/>
</dbReference>
<dbReference type="SUPFAM" id="SSF51984">
    <property type="entry name" value="MurCD N-terminal domain"/>
    <property type="match status" value="1"/>
</dbReference>
<comment type="caution">
    <text evidence="12">The sequence shown here is derived from an EMBL/GenBank/DDBJ whole genome shotgun (WGS) entry which is preliminary data.</text>
</comment>
<feature type="domain" description="Mur ligase central" evidence="11">
    <location>
        <begin position="94"/>
        <end position="272"/>
    </location>
</feature>
<keyword evidence="8" id="KW-0961">Cell wall biogenesis/degradation</keyword>
<evidence type="ECO:0000313" key="13">
    <source>
        <dbReference type="Proteomes" id="UP000051027"/>
    </source>
</evidence>
<evidence type="ECO:0000256" key="3">
    <source>
        <dbReference type="ARBA" id="ARBA00022741"/>
    </source>
</evidence>
<dbReference type="InterPro" id="IPR013221">
    <property type="entry name" value="Mur_ligase_cen"/>
</dbReference>
<proteinExistence type="predicted"/>
<evidence type="ECO:0000256" key="1">
    <source>
        <dbReference type="ARBA" id="ARBA00022598"/>
    </source>
</evidence>
<evidence type="ECO:0000256" key="6">
    <source>
        <dbReference type="ARBA" id="ARBA00022984"/>
    </source>
</evidence>
<evidence type="ECO:0000256" key="5">
    <source>
        <dbReference type="ARBA" id="ARBA00022960"/>
    </source>
</evidence>
<dbReference type="Pfam" id="PF01225">
    <property type="entry name" value="Mur_ligase"/>
    <property type="match status" value="1"/>
</dbReference>
<dbReference type="InterPro" id="IPR050061">
    <property type="entry name" value="MurCDEF_pg_biosynth"/>
</dbReference>
<evidence type="ECO:0000259" key="11">
    <source>
        <dbReference type="Pfam" id="PF08245"/>
    </source>
</evidence>
<keyword evidence="5" id="KW-0133">Cell shape</keyword>
<keyword evidence="4" id="KW-0067">ATP-binding</keyword>
<feature type="domain" description="Mur ligase C-terminal" evidence="10">
    <location>
        <begin position="294"/>
        <end position="341"/>
    </location>
</feature>
<dbReference type="Pfam" id="PF08245">
    <property type="entry name" value="Mur_ligase_M"/>
    <property type="match status" value="1"/>
</dbReference>
<protein>
    <submittedName>
        <fullName evidence="12">UDP-N-acetylmuramate:L-alanyl-gamma-D-glutamyl-meso-diaminopimelate ligase</fullName>
    </submittedName>
</protein>
<evidence type="ECO:0000256" key="8">
    <source>
        <dbReference type="ARBA" id="ARBA00023316"/>
    </source>
</evidence>
<evidence type="ECO:0000259" key="10">
    <source>
        <dbReference type="Pfam" id="PF02875"/>
    </source>
</evidence>
<dbReference type="InterPro" id="IPR036565">
    <property type="entry name" value="Mur-like_cat_sf"/>
</dbReference>
<keyword evidence="7" id="KW-0131">Cell cycle</keyword>
<dbReference type="InterPro" id="IPR000713">
    <property type="entry name" value="Mur_ligase_N"/>
</dbReference>
<dbReference type="STRING" id="1655612.ABS10_05480"/>
<sequence>MGGLAQILVEKGHQVSGADQQFYPPMSDQLQRLGVEMIQGYDPTNLPAADLFVIGNALSRGNPSVEYILSYKLPFTSGPQMLGELIEGRQVIAVAGTHGKTSTSFMLCEIFQHQSVDIGYLVGGVSQSIKSSAQLGSADIFVIEADEYDSAFFDKRSKFVHYHPDTLIVNNIEFDHADIFSNLLDILKQFHHVIRTIPADGNILIRPEGDNMSALMDMGYWSHVHKIGTIETIAIDMTKNILSFGNEIFNLNTLPFNGMHNYQNAIMAMYAAFLHGVAPRDSFKALESFTGVKRRFETIYHDQDFIVIDDFAHHPTAIASTTAMAKGLFDQKILGIIELGSNTMSGGFHGTDLYKSAESLDKTLWLNLSSTSNDPHELTSLEMLLEELKRHLDNFGVILIMSNKDSKKISDPLIELIKAK</sequence>
<keyword evidence="2" id="KW-0132">Cell division</keyword>
<dbReference type="GO" id="GO:0016881">
    <property type="term" value="F:acid-amino acid ligase activity"/>
    <property type="evidence" value="ECO:0007669"/>
    <property type="project" value="InterPro"/>
</dbReference>
<organism evidence="12 13">
    <name type="scientific">SAR86 cluster bacterium BACL1 MAG-120820-bin45</name>
    <dbReference type="NCBI Taxonomy" id="1655612"/>
    <lineage>
        <taxon>Bacteria</taxon>
        <taxon>Pseudomonadati</taxon>
        <taxon>Pseudomonadota</taxon>
        <taxon>Gammaproteobacteria</taxon>
        <taxon>SAR86 cluster</taxon>
    </lineage>
</organism>
<dbReference type="SUPFAM" id="SSF53244">
    <property type="entry name" value="MurD-like peptide ligases, peptide-binding domain"/>
    <property type="match status" value="1"/>
</dbReference>
<dbReference type="PANTHER" id="PTHR43445">
    <property type="entry name" value="UDP-N-ACETYLMURAMATE--L-ALANINE LIGASE-RELATED"/>
    <property type="match status" value="1"/>
</dbReference>
<reference evidence="12 13" key="1">
    <citation type="submission" date="2015-10" db="EMBL/GenBank/DDBJ databases">
        <title>Metagenome-Assembled Genomes uncover a global brackish microbiome.</title>
        <authorList>
            <person name="Hugerth L.W."/>
            <person name="Larsson J."/>
            <person name="Alneberg J."/>
            <person name="Lindh M.V."/>
            <person name="Legrand C."/>
            <person name="Pinhassi J."/>
            <person name="Andersson A.F."/>
        </authorList>
    </citation>
    <scope>NUCLEOTIDE SEQUENCE [LARGE SCALE GENOMIC DNA]</scope>
    <source>
        <strain evidence="12">BACL1 MAG-120820-bin45</strain>
    </source>
</reference>
<keyword evidence="1 12" id="KW-0436">Ligase</keyword>
<dbReference type="Pfam" id="PF02875">
    <property type="entry name" value="Mur_ligase_C"/>
    <property type="match status" value="1"/>
</dbReference>
<keyword evidence="6" id="KW-0573">Peptidoglycan synthesis</keyword>
<feature type="domain" description="Mur ligase N-terminal catalytic" evidence="9">
    <location>
        <begin position="1"/>
        <end position="88"/>
    </location>
</feature>
<evidence type="ECO:0000256" key="2">
    <source>
        <dbReference type="ARBA" id="ARBA00022618"/>
    </source>
</evidence>
<dbReference type="AlphaFoldDB" id="A0A0R2UF78"/>
<dbReference type="GO" id="GO:0005524">
    <property type="term" value="F:ATP binding"/>
    <property type="evidence" value="ECO:0007669"/>
    <property type="project" value="UniProtKB-KW"/>
</dbReference>
<gene>
    <name evidence="12" type="ORF">ABS10_05480</name>
</gene>
<dbReference type="GO" id="GO:0051301">
    <property type="term" value="P:cell division"/>
    <property type="evidence" value="ECO:0007669"/>
    <property type="project" value="UniProtKB-KW"/>
</dbReference>
<dbReference type="Gene3D" id="3.90.190.20">
    <property type="entry name" value="Mur ligase, C-terminal domain"/>
    <property type="match status" value="1"/>
</dbReference>
<dbReference type="GO" id="GO:0071555">
    <property type="term" value="P:cell wall organization"/>
    <property type="evidence" value="ECO:0007669"/>
    <property type="project" value="UniProtKB-KW"/>
</dbReference>
<evidence type="ECO:0000256" key="7">
    <source>
        <dbReference type="ARBA" id="ARBA00023306"/>
    </source>
</evidence>